<dbReference type="EMBL" id="QKZU01000009">
    <property type="protein sequence ID" value="PZX55342.1"/>
    <property type="molecule type" value="Genomic_DNA"/>
</dbReference>
<evidence type="ECO:0000256" key="2">
    <source>
        <dbReference type="ARBA" id="ARBA00022643"/>
    </source>
</evidence>
<accession>A0A2W7SX06</accession>
<dbReference type="AlphaFoldDB" id="A0A2W7SX06"/>
<organism evidence="5 7">
    <name type="scientific">Algoriphagus ratkowskyi</name>
    <dbReference type="NCBI Taxonomy" id="57028"/>
    <lineage>
        <taxon>Bacteria</taxon>
        <taxon>Pseudomonadati</taxon>
        <taxon>Bacteroidota</taxon>
        <taxon>Cytophagia</taxon>
        <taxon>Cytophagales</taxon>
        <taxon>Cyclobacteriaceae</taxon>
        <taxon>Algoriphagus</taxon>
    </lineage>
</organism>
<evidence type="ECO:0000313" key="7">
    <source>
        <dbReference type="Proteomes" id="UP000249115"/>
    </source>
</evidence>
<dbReference type="InterPro" id="IPR035965">
    <property type="entry name" value="PAS-like_dom_sf"/>
</dbReference>
<proteinExistence type="predicted"/>
<keyword evidence="3" id="KW-0157">Chromophore</keyword>
<evidence type="ECO:0000313" key="5">
    <source>
        <dbReference type="EMBL" id="PZX55342.1"/>
    </source>
</evidence>
<sequence>MGIKKEIEIRCHPLMSWDISNPILSLKSRTKEDLKLLSELSKQNNWEVDFAKELAMSYQTLVLTDLQQTILWVNAGFQTMTGYTADYALGKKPTFLQGEKTSEKVKSRIREKLSKGRRVSETITNYKKNGLAYDCLITIIPLLDSNQVITHYLALEREAA</sequence>
<dbReference type="OrthoDB" id="1120715at2"/>
<evidence type="ECO:0000256" key="1">
    <source>
        <dbReference type="ARBA" id="ARBA00022630"/>
    </source>
</evidence>
<dbReference type="SUPFAM" id="SSF55785">
    <property type="entry name" value="PYP-like sensor domain (PAS domain)"/>
    <property type="match status" value="1"/>
</dbReference>
<dbReference type="EMBL" id="VORV01000001">
    <property type="protein sequence ID" value="TXD79727.1"/>
    <property type="molecule type" value="Genomic_DNA"/>
</dbReference>
<dbReference type="PROSITE" id="PS50112">
    <property type="entry name" value="PAS"/>
    <property type="match status" value="1"/>
</dbReference>
<evidence type="ECO:0000313" key="6">
    <source>
        <dbReference type="EMBL" id="TXD79727.1"/>
    </source>
</evidence>
<comment type="caution">
    <text evidence="5">The sequence shown here is derived from an EMBL/GenBank/DDBJ whole genome shotgun (WGS) entry which is preliminary data.</text>
</comment>
<dbReference type="InterPro" id="IPR000014">
    <property type="entry name" value="PAS"/>
</dbReference>
<dbReference type="Proteomes" id="UP000249115">
    <property type="component" value="Unassembled WGS sequence"/>
</dbReference>
<evidence type="ECO:0000313" key="8">
    <source>
        <dbReference type="Proteomes" id="UP000321927"/>
    </source>
</evidence>
<name>A0A2W7SX06_9BACT</name>
<gene>
    <name evidence="6" type="ORF">ESW18_00930</name>
    <name evidence="5" type="ORF">LV84_02480</name>
</gene>
<reference evidence="6 8" key="2">
    <citation type="submission" date="2019-08" db="EMBL/GenBank/DDBJ databases">
        <title>Genome of Algoriphagus ratkowskyi IC026.</title>
        <authorList>
            <person name="Bowman J.P."/>
        </authorList>
    </citation>
    <scope>NUCLEOTIDE SEQUENCE [LARGE SCALE GENOMIC DNA]</scope>
    <source>
        <strain evidence="6 8">IC026</strain>
    </source>
</reference>
<protein>
    <submittedName>
        <fullName evidence="5">PAS domain S-box-containing protein</fullName>
    </submittedName>
    <submittedName>
        <fullName evidence="6">PAS domain-containing protein</fullName>
    </submittedName>
</protein>
<reference evidence="5 7" key="1">
    <citation type="submission" date="2018-06" db="EMBL/GenBank/DDBJ databases">
        <title>Genomic Encyclopedia of Archaeal and Bacterial Type Strains, Phase II (KMG-II): from individual species to whole genera.</title>
        <authorList>
            <person name="Goeker M."/>
        </authorList>
    </citation>
    <scope>NUCLEOTIDE SEQUENCE [LARGE SCALE GENOMIC DNA]</scope>
    <source>
        <strain evidence="5 7">DSM 22686</strain>
    </source>
</reference>
<dbReference type="PANTHER" id="PTHR47429:SF2">
    <property type="entry name" value="PROTEIN TWIN LOV 1"/>
    <property type="match status" value="1"/>
</dbReference>
<dbReference type="PANTHER" id="PTHR47429">
    <property type="entry name" value="PROTEIN TWIN LOV 1"/>
    <property type="match status" value="1"/>
</dbReference>
<feature type="domain" description="PAS" evidence="4">
    <location>
        <begin position="61"/>
        <end position="116"/>
    </location>
</feature>
<dbReference type="Pfam" id="PF13426">
    <property type="entry name" value="PAS_9"/>
    <property type="match status" value="1"/>
</dbReference>
<dbReference type="Proteomes" id="UP000321927">
    <property type="component" value="Unassembled WGS sequence"/>
</dbReference>
<dbReference type="Gene3D" id="3.30.450.20">
    <property type="entry name" value="PAS domain"/>
    <property type="match status" value="1"/>
</dbReference>
<keyword evidence="1" id="KW-0285">Flavoprotein</keyword>
<evidence type="ECO:0000259" key="4">
    <source>
        <dbReference type="PROSITE" id="PS50112"/>
    </source>
</evidence>
<dbReference type="RefSeq" id="WP_086501948.1">
    <property type="nucleotide sequence ID" value="NZ_MSSV01000011.1"/>
</dbReference>
<dbReference type="NCBIfam" id="TIGR00229">
    <property type="entry name" value="sensory_box"/>
    <property type="match status" value="1"/>
</dbReference>
<keyword evidence="8" id="KW-1185">Reference proteome</keyword>
<evidence type="ECO:0000256" key="3">
    <source>
        <dbReference type="ARBA" id="ARBA00022991"/>
    </source>
</evidence>
<keyword evidence="2" id="KW-0288">FMN</keyword>
<dbReference type="CDD" id="cd00130">
    <property type="entry name" value="PAS"/>
    <property type="match status" value="1"/>
</dbReference>